<dbReference type="InterPro" id="IPR011990">
    <property type="entry name" value="TPR-like_helical_dom_sf"/>
</dbReference>
<protein>
    <recommendedName>
        <fullName evidence="4">ATP/GTP-binding protein</fullName>
    </recommendedName>
</protein>
<organism evidence="2 3">
    <name type="scientific">Dactylosporangium darangshiense</name>
    <dbReference type="NCBI Taxonomy" id="579108"/>
    <lineage>
        <taxon>Bacteria</taxon>
        <taxon>Bacillati</taxon>
        <taxon>Actinomycetota</taxon>
        <taxon>Actinomycetes</taxon>
        <taxon>Micromonosporales</taxon>
        <taxon>Micromonosporaceae</taxon>
        <taxon>Dactylosporangium</taxon>
    </lineage>
</organism>
<proteinExistence type="predicted"/>
<dbReference type="Proteomes" id="UP001500620">
    <property type="component" value="Unassembled WGS sequence"/>
</dbReference>
<dbReference type="Gene3D" id="3.40.50.300">
    <property type="entry name" value="P-loop containing nucleotide triphosphate hydrolases"/>
    <property type="match status" value="2"/>
</dbReference>
<dbReference type="EMBL" id="BAABAT010000015">
    <property type="protein sequence ID" value="GAA4253311.1"/>
    <property type="molecule type" value="Genomic_DNA"/>
</dbReference>
<reference evidence="3" key="1">
    <citation type="journal article" date="2019" name="Int. J. Syst. Evol. Microbiol.">
        <title>The Global Catalogue of Microorganisms (GCM) 10K type strain sequencing project: providing services to taxonomists for standard genome sequencing and annotation.</title>
        <authorList>
            <consortium name="The Broad Institute Genomics Platform"/>
            <consortium name="The Broad Institute Genome Sequencing Center for Infectious Disease"/>
            <person name="Wu L."/>
            <person name="Ma J."/>
        </authorList>
    </citation>
    <scope>NUCLEOTIDE SEQUENCE [LARGE SCALE GENOMIC DNA]</scope>
    <source>
        <strain evidence="3">JCM 17441</strain>
    </source>
</reference>
<dbReference type="SUPFAM" id="SSF52540">
    <property type="entry name" value="P-loop containing nucleoside triphosphate hydrolases"/>
    <property type="match status" value="2"/>
</dbReference>
<dbReference type="NCBIfam" id="NF040586">
    <property type="entry name" value="FxSxx_TPR"/>
    <property type="match status" value="1"/>
</dbReference>
<dbReference type="Pfam" id="PF13424">
    <property type="entry name" value="TPR_12"/>
    <property type="match status" value="1"/>
</dbReference>
<evidence type="ECO:0008006" key="4">
    <source>
        <dbReference type="Google" id="ProtNLM"/>
    </source>
</evidence>
<name>A0ABP8DDF6_9ACTN</name>
<dbReference type="NCBIfam" id="NF047398">
    <property type="entry name" value="AAA_KGGVGR"/>
    <property type="match status" value="1"/>
</dbReference>
<dbReference type="RefSeq" id="WP_345130365.1">
    <property type="nucleotide sequence ID" value="NZ_BAABAT010000015.1"/>
</dbReference>
<feature type="region of interest" description="Disordered" evidence="1">
    <location>
        <begin position="431"/>
        <end position="453"/>
    </location>
</feature>
<dbReference type="PANTHER" id="PTHR46082:SF6">
    <property type="entry name" value="AAA+ ATPASE DOMAIN-CONTAINING PROTEIN-RELATED"/>
    <property type="match status" value="1"/>
</dbReference>
<sequence length="1223" mass="132631">MSQQGGGRIVTFHSFAGGTGRTMAIANVAWILAAAGRRVLVVDWDLESPGLHRYLHPFLDAAEVEKSGGVTDLVRRFEQATSSPFAVTPPSRVHLEQFGFPGRMDYLPAGRQDEAYAAALGGRDWDEFYAEGGGRFLDALRDAMTEGYDFTLVDSPPGLGDLAQICLAHLPDIVLACFTLSAKSIEGAARAAAATRDAEHSPRVLPVPMRVDLADAARVEAGRREARERLAGLPAGMREDELEGYWRDMLVPYQSAYAYEEILATLTDLQGQPLLSAYERLTWYITEGAVKSLAPLEDGLRYRAAGLYLRLTAAREDRVLLRYAAEDGVWAEWIAATLTAARVTVLQGRLGDPAPGRGAGVARELAIISAGRPAAEALRRPPNPDGRPPLAVYTDAVAAVPAYPERSSARMHGLSESEAARELLRLVGHGEEPRTPGTLRYPGAPPALVEVPPRPAGFTGREGLLARLRARLRPDEHADQRQAAPPVVLHGLGGAGKSALAVEYAHRFAAAYDLVWWLDCAALDEGVARLAAALGIPARGGARETAGAVLGALRRGEPYRRWLIVIDDADDYEQVRHFLPQGAGQVLISSRNLSWGGGFASLPVEAFGRDESIVYLRRHVPGLRTADANALAEALGDLPLGVAEAAGILLRAGTTAPDFLAALERDRRELPSVEGVWDASLERLQAQSPGAHRLLQLFSVLAPDTATDVVYSDVMAEVLKPYDETVADRLMPATLVQQASRLGLLRPDLPGGRVHMHPLLQRVVRERMSPGDLREARHQVHLVLAGLAKGHDVDDPRSWPQFDLIWPHLAVSGAQDCREETVRALVVDRIRRLRHAGARTQGERLALDVDAEWSGRDTHRTQLLQLRGVRAALLRDQGRYAEAMRLDEEIRAAQEDLLGRHHPSTLATRDRQAADLRALGRYDDALDLARSTYRAWSRVVGAEHAQTLNALNSLATTYRAAGRYRAAMRCDERVRGFRPFPGPDRHPAVLHAAANLGRDLRDAGRYSASADLLRRLEPAVADAYGATSRAALTVRTSLGVSLRLAGRAAEAAPLLEQAYEQFAGSSGPAGPDTLACRHSWALTLLATGHVERARAELSGVERRYRDLLGTGHPRTVVARANLALVAWAAGEREPAHRLAAETTAELAAALPAQHPLAMTAAVNLALLDAGRTDRDAAARRLADLADRLRRVLGEDHPETRRAEAGPPDVVYPTADALRSIDPY</sequence>
<keyword evidence="3" id="KW-1185">Reference proteome</keyword>
<dbReference type="SUPFAM" id="SSF48452">
    <property type="entry name" value="TPR-like"/>
    <property type="match status" value="2"/>
</dbReference>
<dbReference type="PANTHER" id="PTHR46082">
    <property type="entry name" value="ATP/GTP-BINDING PROTEIN-RELATED"/>
    <property type="match status" value="1"/>
</dbReference>
<accession>A0ABP8DDF6</accession>
<dbReference type="InterPro" id="IPR027417">
    <property type="entry name" value="P-loop_NTPase"/>
</dbReference>
<comment type="caution">
    <text evidence="2">The sequence shown here is derived from an EMBL/GenBank/DDBJ whole genome shotgun (WGS) entry which is preliminary data.</text>
</comment>
<dbReference type="InterPro" id="IPR053137">
    <property type="entry name" value="NLR-like"/>
</dbReference>
<evidence type="ECO:0000313" key="3">
    <source>
        <dbReference type="Proteomes" id="UP001500620"/>
    </source>
</evidence>
<dbReference type="Gene3D" id="1.25.40.10">
    <property type="entry name" value="Tetratricopeptide repeat domain"/>
    <property type="match status" value="2"/>
</dbReference>
<evidence type="ECO:0000256" key="1">
    <source>
        <dbReference type="SAM" id="MobiDB-lite"/>
    </source>
</evidence>
<gene>
    <name evidence="2" type="ORF">GCM10022255_053680</name>
</gene>
<evidence type="ECO:0000313" key="2">
    <source>
        <dbReference type="EMBL" id="GAA4253311.1"/>
    </source>
</evidence>
<dbReference type="Pfam" id="PF13374">
    <property type="entry name" value="TPR_10"/>
    <property type="match status" value="1"/>
</dbReference>